<gene>
    <name evidence="1" type="ORF">D9T18_20460</name>
</gene>
<dbReference type="GeneID" id="39469397"/>
<accession>A0AAD0XF64</accession>
<dbReference type="Proteomes" id="UP000279995">
    <property type="component" value="Plasmid unnamed"/>
</dbReference>
<reference evidence="1 2" key="1">
    <citation type="submission" date="2018-10" db="EMBL/GenBank/DDBJ databases">
        <title>Complete Genome Sequence and Transcriptomic Profiles of a Marine Bacterium, Pseudoalteromonas agarivorans Hao 2018.</title>
        <authorList>
            <person name="Hao L."/>
        </authorList>
    </citation>
    <scope>NUCLEOTIDE SEQUENCE [LARGE SCALE GENOMIC DNA]</scope>
    <source>
        <strain evidence="1 2">Hao 2018</strain>
        <plasmid evidence="1 2">unnamed</plasmid>
    </source>
</reference>
<sequence length="204" mass="23067">MKSIKQQALGIASAAVLEFTPAFHGKWYEGYELILECVAKEKEPDHCSFREGVDFWSWEEAIQSIKKDAEEIWKPFSEELIQQKVTLAKKAIGDGNVESVLAIQSLGEIPMSDKAQIFAGVLRKAAKELNSDRERDLYRVSSYSGRFMYGQTCLSISTPAGHDISEVVMQVGKVYKEFGQPKKDNMGFGFVFYWPNIPYSSEDE</sequence>
<name>A0AAD0XF64_9GAMM</name>
<dbReference type="EMBL" id="CP033067">
    <property type="protein sequence ID" value="AYM89065.1"/>
    <property type="molecule type" value="Genomic_DNA"/>
</dbReference>
<geneLocation type="plasmid" evidence="1 2">
    <name>unnamed</name>
</geneLocation>
<dbReference type="AlphaFoldDB" id="A0AAD0XF64"/>
<evidence type="ECO:0000313" key="2">
    <source>
        <dbReference type="Proteomes" id="UP000279995"/>
    </source>
</evidence>
<evidence type="ECO:0000313" key="1">
    <source>
        <dbReference type="EMBL" id="AYM89065.1"/>
    </source>
</evidence>
<keyword evidence="1" id="KW-0614">Plasmid</keyword>
<proteinExistence type="predicted"/>
<protein>
    <submittedName>
        <fullName evidence="1">Uncharacterized protein</fullName>
    </submittedName>
</protein>
<organism evidence="1 2">
    <name type="scientific">Pseudoalteromonas agarivorans</name>
    <dbReference type="NCBI Taxonomy" id="176102"/>
    <lineage>
        <taxon>Bacteria</taxon>
        <taxon>Pseudomonadati</taxon>
        <taxon>Pseudomonadota</taxon>
        <taxon>Gammaproteobacteria</taxon>
        <taxon>Alteromonadales</taxon>
        <taxon>Pseudoalteromonadaceae</taxon>
        <taxon>Pseudoalteromonas</taxon>
    </lineage>
</organism>
<dbReference type="RefSeq" id="WP_121638739.1">
    <property type="nucleotide sequence ID" value="NZ_CP033067.1"/>
</dbReference>